<dbReference type="RefSeq" id="WP_116189137.1">
    <property type="nucleotide sequence ID" value="NZ_QTTN01000011.1"/>
</dbReference>
<keyword evidence="3" id="KW-1185">Reference proteome</keyword>
<dbReference type="EMBL" id="QTTN01000011">
    <property type="protein sequence ID" value="REE86112.1"/>
    <property type="molecule type" value="Genomic_DNA"/>
</dbReference>
<dbReference type="InterPro" id="IPR011051">
    <property type="entry name" value="RmlC_Cupin_sf"/>
</dbReference>
<protein>
    <submittedName>
        <fullName evidence="2">Putative RmlC-like cupin family protein</fullName>
    </submittedName>
</protein>
<proteinExistence type="predicted"/>
<reference evidence="2 3" key="1">
    <citation type="submission" date="2018-08" db="EMBL/GenBank/DDBJ databases">
        <title>Genomic Encyclopedia of Type Strains, Phase III (KMG-III): the genomes of soil and plant-associated and newly described type strains.</title>
        <authorList>
            <person name="Whitman W."/>
        </authorList>
    </citation>
    <scope>NUCLEOTIDE SEQUENCE [LARGE SCALE GENOMIC DNA]</scope>
    <source>
        <strain evidence="2 3">CGMCC 1.10966</strain>
    </source>
</reference>
<organism evidence="2 3">
    <name type="scientific">Paenibacillus taihuensis</name>
    <dbReference type="NCBI Taxonomy" id="1156355"/>
    <lineage>
        <taxon>Bacteria</taxon>
        <taxon>Bacillati</taxon>
        <taxon>Bacillota</taxon>
        <taxon>Bacilli</taxon>
        <taxon>Bacillales</taxon>
        <taxon>Paenibacillaceae</taxon>
        <taxon>Paenibacillus</taxon>
    </lineage>
</organism>
<feature type="domain" description="Cupin type-2" evidence="1">
    <location>
        <begin position="44"/>
        <end position="108"/>
    </location>
</feature>
<dbReference type="Gene3D" id="2.60.120.10">
    <property type="entry name" value="Jelly Rolls"/>
    <property type="match status" value="1"/>
</dbReference>
<dbReference type="InterPro" id="IPR052535">
    <property type="entry name" value="Bacilysin_H2HPP_isomerase"/>
</dbReference>
<evidence type="ECO:0000259" key="1">
    <source>
        <dbReference type="Pfam" id="PF07883"/>
    </source>
</evidence>
<sequence length="143" mass="15572">MSKVPGAECKVIRTTSESQGTQGFDYMEAISAESVESKGICMHLLTIPPSGRSKAHLHQDHETAIYVLSGKAGMWHGEQLEQHIEVEAGQFLYIPPGVPHLTYNASATESCSAVIARTDPNQLESVTLLPELEGLRPDRSQTN</sequence>
<dbReference type="InterPro" id="IPR017102">
    <property type="entry name" value="UCP037087"/>
</dbReference>
<evidence type="ECO:0000313" key="3">
    <source>
        <dbReference type="Proteomes" id="UP000256304"/>
    </source>
</evidence>
<dbReference type="OrthoDB" id="25744at2"/>
<dbReference type="PANTHER" id="PTHR40112:SF1">
    <property type="entry name" value="H2HPP ISOMERASE"/>
    <property type="match status" value="1"/>
</dbReference>
<dbReference type="PANTHER" id="PTHR40112">
    <property type="entry name" value="H2HPP ISOMERASE"/>
    <property type="match status" value="1"/>
</dbReference>
<dbReference type="SUPFAM" id="SSF51182">
    <property type="entry name" value="RmlC-like cupins"/>
    <property type="match status" value="1"/>
</dbReference>
<comment type="caution">
    <text evidence="2">The sequence shown here is derived from an EMBL/GenBank/DDBJ whole genome shotgun (WGS) entry which is preliminary data.</text>
</comment>
<dbReference type="CDD" id="cd02210">
    <property type="entry name" value="cupin_BLR2406-like"/>
    <property type="match status" value="1"/>
</dbReference>
<name>A0A3D9S2M0_9BACL</name>
<dbReference type="PIRSF" id="PIRSF037087">
    <property type="entry name" value="UCP037087"/>
    <property type="match status" value="1"/>
</dbReference>
<dbReference type="Pfam" id="PF07883">
    <property type="entry name" value="Cupin_2"/>
    <property type="match status" value="1"/>
</dbReference>
<evidence type="ECO:0000313" key="2">
    <source>
        <dbReference type="EMBL" id="REE86112.1"/>
    </source>
</evidence>
<dbReference type="InterPro" id="IPR014710">
    <property type="entry name" value="RmlC-like_jellyroll"/>
</dbReference>
<accession>A0A3D9S2M0</accession>
<dbReference type="InterPro" id="IPR013096">
    <property type="entry name" value="Cupin_2"/>
</dbReference>
<dbReference type="AlphaFoldDB" id="A0A3D9S2M0"/>
<gene>
    <name evidence="2" type="ORF">A8990_1118</name>
</gene>
<dbReference type="Proteomes" id="UP000256304">
    <property type="component" value="Unassembled WGS sequence"/>
</dbReference>